<dbReference type="EMBL" id="JBEUWX010000002">
    <property type="protein sequence ID" value="MFA9949807.1"/>
    <property type="molecule type" value="Genomic_DNA"/>
</dbReference>
<evidence type="ECO:0000313" key="1">
    <source>
        <dbReference type="EMBL" id="MFA9949807.1"/>
    </source>
</evidence>
<protein>
    <submittedName>
        <fullName evidence="1">Uncharacterized protein</fullName>
    </submittedName>
</protein>
<keyword evidence="2" id="KW-1185">Reference proteome</keyword>
<proteinExistence type="predicted"/>
<dbReference type="RefSeq" id="WP_418890914.1">
    <property type="nucleotide sequence ID" value="NZ_JBEUWX010000002.1"/>
</dbReference>
<gene>
    <name evidence="1" type="ORF">ABCS64_05600</name>
</gene>
<reference evidence="2" key="1">
    <citation type="submission" date="2024-06" db="EMBL/GenBank/DDBJ databases">
        <title>Radixoralia hellwigii gen. nov., sp nov., isolated from a root canal in the human oral cavity.</title>
        <authorList>
            <person name="Bartsch S."/>
            <person name="Wittmer A."/>
            <person name="Schulz A.-K."/>
            <person name="Neumann-Schaal M."/>
            <person name="Wolf J."/>
            <person name="Gronow S."/>
            <person name="Tennert C."/>
            <person name="Haecker G."/>
            <person name="Cieplik F."/>
            <person name="Al-Ahmad A."/>
        </authorList>
    </citation>
    <scope>NUCLEOTIDE SEQUENCE [LARGE SCALE GENOMIC DNA]</scope>
    <source>
        <strain evidence="2">Wk13</strain>
    </source>
</reference>
<dbReference type="Proteomes" id="UP001574673">
    <property type="component" value="Unassembled WGS sequence"/>
</dbReference>
<sequence>MGTFSWLKGLLGHPTDSRTGASFDERLARNVAKTVDFAIAQTNPRLKSVEACRDRLDAPVRQAVDYLDAQMRFLPACIDVVAADWAETPLLRAFFATAEDMPRTLGASGSLRTLFDKHPDLDTAYFALGVTYRERSAEGMSPHGIETQTDLSRRIACFDSPWVMSCGAGEHEVRQQVYDEWLNYLIAQSMTGIGELRKTRQILEDQHALLREHLKRQHSQQTDDTDSAAENVSDTALTAQFQESEQQLAGLGDVQAQLEAELTCLCEAFSSVQSYLDFEHKRLRLSHLNEILAEDSLTVGHKVAFTQVTFNGVPNTSRAFFIGRVARSELPTTRINFSGAERLL</sequence>
<organism evidence="1 2">
    <name type="scientific">Dentiradicibacter hellwigii</name>
    <dbReference type="NCBI Taxonomy" id="3149053"/>
    <lineage>
        <taxon>Bacteria</taxon>
        <taxon>Pseudomonadati</taxon>
        <taxon>Pseudomonadota</taxon>
        <taxon>Betaproteobacteria</taxon>
        <taxon>Rhodocyclales</taxon>
        <taxon>Rhodocyclaceae</taxon>
        <taxon>Dentiradicibacter</taxon>
    </lineage>
</organism>
<comment type="caution">
    <text evidence="1">The sequence shown here is derived from an EMBL/GenBank/DDBJ whole genome shotgun (WGS) entry which is preliminary data.</text>
</comment>
<name>A0ABV4UDR8_9RHOO</name>
<accession>A0ABV4UDR8</accession>
<evidence type="ECO:0000313" key="2">
    <source>
        <dbReference type="Proteomes" id="UP001574673"/>
    </source>
</evidence>